<proteinExistence type="predicted"/>
<organism evidence="1">
    <name type="scientific">marine sediment metagenome</name>
    <dbReference type="NCBI Taxonomy" id="412755"/>
    <lineage>
        <taxon>unclassified sequences</taxon>
        <taxon>metagenomes</taxon>
        <taxon>ecological metagenomes</taxon>
    </lineage>
</organism>
<accession>X1K275</accession>
<feature type="non-terminal residue" evidence="1">
    <location>
        <position position="1"/>
    </location>
</feature>
<comment type="caution">
    <text evidence="1">The sequence shown here is derived from an EMBL/GenBank/DDBJ whole genome shotgun (WGS) entry which is preliminary data.</text>
</comment>
<dbReference type="AlphaFoldDB" id="X1K275"/>
<dbReference type="EMBL" id="BARU01036100">
    <property type="protein sequence ID" value="GAH87780.1"/>
    <property type="molecule type" value="Genomic_DNA"/>
</dbReference>
<sequence length="42" mass="4889">LIRANKWSLSLFNYFDIIEEEGAGDNDFLSREGKREGEKRGK</sequence>
<gene>
    <name evidence="1" type="ORF">S03H2_56444</name>
</gene>
<name>X1K275_9ZZZZ</name>
<reference evidence="1" key="1">
    <citation type="journal article" date="2014" name="Front. Microbiol.">
        <title>High frequency of phylogenetically diverse reductive dehalogenase-homologous genes in deep subseafloor sedimentary metagenomes.</title>
        <authorList>
            <person name="Kawai M."/>
            <person name="Futagami T."/>
            <person name="Toyoda A."/>
            <person name="Takaki Y."/>
            <person name="Nishi S."/>
            <person name="Hori S."/>
            <person name="Arai W."/>
            <person name="Tsubouchi T."/>
            <person name="Morono Y."/>
            <person name="Uchiyama I."/>
            <person name="Ito T."/>
            <person name="Fujiyama A."/>
            <person name="Inagaki F."/>
            <person name="Takami H."/>
        </authorList>
    </citation>
    <scope>NUCLEOTIDE SEQUENCE</scope>
    <source>
        <strain evidence="1">Expedition CK06-06</strain>
    </source>
</reference>
<protein>
    <submittedName>
        <fullName evidence="1">Uncharacterized protein</fullName>
    </submittedName>
</protein>
<evidence type="ECO:0000313" key="1">
    <source>
        <dbReference type="EMBL" id="GAH87780.1"/>
    </source>
</evidence>